<protein>
    <submittedName>
        <fullName evidence="1">Uncharacterized protein</fullName>
    </submittedName>
</protein>
<evidence type="ECO:0000313" key="1">
    <source>
        <dbReference type="EMBL" id="JAH20572.1"/>
    </source>
</evidence>
<organism evidence="1">
    <name type="scientific">Anguilla anguilla</name>
    <name type="common">European freshwater eel</name>
    <name type="synonym">Muraena anguilla</name>
    <dbReference type="NCBI Taxonomy" id="7936"/>
    <lineage>
        <taxon>Eukaryota</taxon>
        <taxon>Metazoa</taxon>
        <taxon>Chordata</taxon>
        <taxon>Craniata</taxon>
        <taxon>Vertebrata</taxon>
        <taxon>Euteleostomi</taxon>
        <taxon>Actinopterygii</taxon>
        <taxon>Neopterygii</taxon>
        <taxon>Teleostei</taxon>
        <taxon>Anguilliformes</taxon>
        <taxon>Anguillidae</taxon>
        <taxon>Anguilla</taxon>
    </lineage>
</organism>
<sequence length="26" mass="2941">MSFSGSLTAGVKPLVPHYRRKLLIRL</sequence>
<accession>A0A0E9QVU0</accession>
<name>A0A0E9QVU0_ANGAN</name>
<reference evidence="1" key="1">
    <citation type="submission" date="2014-11" db="EMBL/GenBank/DDBJ databases">
        <authorList>
            <person name="Amaro Gonzalez C."/>
        </authorList>
    </citation>
    <scope>NUCLEOTIDE SEQUENCE</scope>
</reference>
<proteinExistence type="predicted"/>
<reference evidence="1" key="2">
    <citation type="journal article" date="2015" name="Fish Shellfish Immunol.">
        <title>Early steps in the European eel (Anguilla anguilla)-Vibrio vulnificus interaction in the gills: Role of the RtxA13 toxin.</title>
        <authorList>
            <person name="Callol A."/>
            <person name="Pajuelo D."/>
            <person name="Ebbesson L."/>
            <person name="Teles M."/>
            <person name="MacKenzie S."/>
            <person name="Amaro C."/>
        </authorList>
    </citation>
    <scope>NUCLEOTIDE SEQUENCE</scope>
</reference>
<dbReference type="AlphaFoldDB" id="A0A0E9QVU0"/>
<dbReference type="EMBL" id="GBXM01088005">
    <property type="protein sequence ID" value="JAH20572.1"/>
    <property type="molecule type" value="Transcribed_RNA"/>
</dbReference>